<evidence type="ECO:0000256" key="5">
    <source>
        <dbReference type="ARBA" id="ARBA00013151"/>
    </source>
</evidence>
<evidence type="ECO:0000256" key="9">
    <source>
        <dbReference type="ARBA" id="ARBA00023270"/>
    </source>
</evidence>
<dbReference type="RefSeq" id="WP_268008715.1">
    <property type="nucleotide sequence ID" value="NZ_BSUT01000003.1"/>
</dbReference>
<proteinExistence type="inferred from homology"/>
<dbReference type="NCBIfam" id="TIGR00876">
    <property type="entry name" value="tal_mycobact"/>
    <property type="match status" value="1"/>
</dbReference>
<evidence type="ECO:0000313" key="12">
    <source>
        <dbReference type="EMBL" id="WAH44843.1"/>
    </source>
</evidence>
<evidence type="ECO:0000256" key="7">
    <source>
        <dbReference type="ARBA" id="ARBA00022679"/>
    </source>
</evidence>
<comment type="similarity">
    <text evidence="4 11">Belongs to the transaldolase family. Type 2 subfamily.</text>
</comment>
<evidence type="ECO:0000256" key="8">
    <source>
        <dbReference type="ARBA" id="ARBA00023126"/>
    </source>
</evidence>
<evidence type="ECO:0000256" key="2">
    <source>
        <dbReference type="ARBA" id="ARBA00004496"/>
    </source>
</evidence>
<dbReference type="EMBL" id="CP104068">
    <property type="protein sequence ID" value="WAH44843.1"/>
    <property type="molecule type" value="Genomic_DNA"/>
</dbReference>
<comment type="subcellular location">
    <subcellularLocation>
        <location evidence="2 11">Cytoplasm</location>
    </subcellularLocation>
</comment>
<comment type="catalytic activity">
    <reaction evidence="10 11">
        <text>D-sedoheptulose 7-phosphate + D-glyceraldehyde 3-phosphate = D-erythrose 4-phosphate + beta-D-fructose 6-phosphate</text>
        <dbReference type="Rhea" id="RHEA:17053"/>
        <dbReference type="ChEBI" id="CHEBI:16897"/>
        <dbReference type="ChEBI" id="CHEBI:57483"/>
        <dbReference type="ChEBI" id="CHEBI:57634"/>
        <dbReference type="ChEBI" id="CHEBI:59776"/>
        <dbReference type="EC" id="2.2.1.2"/>
    </reaction>
</comment>
<dbReference type="EC" id="2.2.1.2" evidence="5 11"/>
<dbReference type="PROSITE" id="PS01054">
    <property type="entry name" value="TRANSALDOLASE_1"/>
    <property type="match status" value="1"/>
</dbReference>
<evidence type="ECO:0000256" key="1">
    <source>
        <dbReference type="ARBA" id="ARBA00003518"/>
    </source>
</evidence>
<name>A0ABY6ZPD2_9BACL</name>
<dbReference type="InterPro" id="IPR018225">
    <property type="entry name" value="Transaldolase_AS"/>
</dbReference>
<dbReference type="InterPro" id="IPR004732">
    <property type="entry name" value="Transaldolase_2"/>
</dbReference>
<keyword evidence="7 11" id="KW-0808">Transferase</keyword>
<dbReference type="PANTHER" id="PTHR10683">
    <property type="entry name" value="TRANSALDOLASE"/>
    <property type="match status" value="1"/>
</dbReference>
<dbReference type="InterPro" id="IPR013785">
    <property type="entry name" value="Aldolase_TIM"/>
</dbReference>
<feature type="active site" description="Schiff-base intermediate with substrate" evidence="11">
    <location>
        <position position="136"/>
    </location>
</feature>
<keyword evidence="8 11" id="KW-0570">Pentose shunt</keyword>
<accession>A0ABY6ZPD2</accession>
<evidence type="ECO:0000256" key="10">
    <source>
        <dbReference type="ARBA" id="ARBA00048810"/>
    </source>
</evidence>
<evidence type="ECO:0000256" key="11">
    <source>
        <dbReference type="HAMAP-Rule" id="MF_00493"/>
    </source>
</evidence>
<comment type="pathway">
    <text evidence="3 11">Carbohydrate degradation; pentose phosphate pathway; D-glyceraldehyde 3-phosphate and beta-D-fructose 6-phosphate from D-ribose 5-phosphate and D-xylulose 5-phosphate (non-oxidative stage): step 2/3.</text>
</comment>
<organism evidence="12 13">
    <name type="scientific">Alicyclobacillus fastidiosus</name>
    <dbReference type="NCBI Taxonomy" id="392011"/>
    <lineage>
        <taxon>Bacteria</taxon>
        <taxon>Bacillati</taxon>
        <taxon>Bacillota</taxon>
        <taxon>Bacilli</taxon>
        <taxon>Bacillales</taxon>
        <taxon>Alicyclobacillaceae</taxon>
        <taxon>Alicyclobacillus</taxon>
    </lineage>
</organism>
<dbReference type="PIRSF" id="PIRSF036915">
    <property type="entry name" value="Trnald_Bac_Plnt"/>
    <property type="match status" value="1"/>
</dbReference>
<dbReference type="InterPro" id="IPR001585">
    <property type="entry name" value="TAL/FSA"/>
</dbReference>
<evidence type="ECO:0000256" key="3">
    <source>
        <dbReference type="ARBA" id="ARBA00004857"/>
    </source>
</evidence>
<reference evidence="12" key="1">
    <citation type="submission" date="2022-08" db="EMBL/GenBank/DDBJ databases">
        <title>Alicyclobacillus fastidiosus DSM 17978, complete genome.</title>
        <authorList>
            <person name="Wang Q."/>
            <person name="Cai R."/>
            <person name="Wang Z."/>
        </authorList>
    </citation>
    <scope>NUCLEOTIDE SEQUENCE</scope>
    <source>
        <strain evidence="12">DSM 17978</strain>
        <plasmid evidence="12">unnamed1</plasmid>
    </source>
</reference>
<dbReference type="PANTHER" id="PTHR10683:SF31">
    <property type="entry name" value="TRANSALDOLASE"/>
    <property type="match status" value="1"/>
</dbReference>
<geneLocation type="plasmid" evidence="12 13">
    <name>unnamed1</name>
</geneLocation>
<keyword evidence="9 11" id="KW-0704">Schiff base</keyword>
<keyword evidence="6 11" id="KW-0963">Cytoplasm</keyword>
<protein>
    <recommendedName>
        <fullName evidence="5 11">Transaldolase</fullName>
        <ecNumber evidence="5 11">2.2.1.2</ecNumber>
    </recommendedName>
</protein>
<dbReference type="Proteomes" id="UP001164761">
    <property type="component" value="Plasmid unnamed1"/>
</dbReference>
<sequence length="361" mass="39338">MNGIKALQSLGQSIWYDNMDRELLISGAMAELVQQGVTGITSNPTIFEKAIKSSTAYDTAVREADATTVEQLFDEISRSDIQEACRLLMPVYQETRGKDGYVSIEVAPVLAHDAVGTVQEGRRLFEAIGMPNVMIKVPGTPEGIKAVQALTEAGINVNVTLIFSLTLYKRVMEAYIRGLHKRLNSGLDVQSVASVASFFVSRVDAAVDAQLKEMNASESLFGTAAIANAKMAYALFEETFSSSDFKELAAAGANVQRILWASTGQKNAAYDPLMYVNELVGPNSVNTVPPATLDLLQKRNDYKVTVEQNVELARQQIQSLAEVGIDIEDVVNSLLTQGLQAFNQSYASLLDALRSKQEQVR</sequence>
<evidence type="ECO:0000256" key="4">
    <source>
        <dbReference type="ARBA" id="ARBA00008426"/>
    </source>
</evidence>
<keyword evidence="12" id="KW-0614">Plasmid</keyword>
<keyword evidence="13" id="KW-1185">Reference proteome</keyword>
<dbReference type="HAMAP" id="MF_00493">
    <property type="entry name" value="Transaldolase_2"/>
    <property type="match status" value="1"/>
</dbReference>
<dbReference type="SUPFAM" id="SSF51569">
    <property type="entry name" value="Aldolase"/>
    <property type="match status" value="1"/>
</dbReference>
<dbReference type="NCBIfam" id="NF002881">
    <property type="entry name" value="PRK03343.1"/>
    <property type="match status" value="1"/>
</dbReference>
<dbReference type="GO" id="GO:0004801">
    <property type="term" value="F:transaldolase activity"/>
    <property type="evidence" value="ECO:0007669"/>
    <property type="project" value="UniProtKB-EC"/>
</dbReference>
<evidence type="ECO:0000256" key="6">
    <source>
        <dbReference type="ARBA" id="ARBA00022490"/>
    </source>
</evidence>
<gene>
    <name evidence="11 12" type="primary">tal</name>
    <name evidence="12" type="ORF">NZD89_28735</name>
</gene>
<dbReference type="CDD" id="cd00955">
    <property type="entry name" value="Transaldolase_like"/>
    <property type="match status" value="1"/>
</dbReference>
<comment type="function">
    <text evidence="1 11">Transaldolase is important for the balance of metabolites in the pentose-phosphate pathway.</text>
</comment>
<evidence type="ECO:0000313" key="13">
    <source>
        <dbReference type="Proteomes" id="UP001164761"/>
    </source>
</evidence>
<dbReference type="PROSITE" id="PS00958">
    <property type="entry name" value="TRANSALDOLASE_2"/>
    <property type="match status" value="1"/>
</dbReference>
<dbReference type="Gene3D" id="3.20.20.70">
    <property type="entry name" value="Aldolase class I"/>
    <property type="match status" value="1"/>
</dbReference>
<dbReference type="Pfam" id="PF00923">
    <property type="entry name" value="TAL_FSA"/>
    <property type="match status" value="1"/>
</dbReference>